<reference evidence="1" key="1">
    <citation type="submission" date="2023-07" db="EMBL/GenBank/DDBJ databases">
        <title>Stenotrophomonas isolates from soil.</title>
        <authorList>
            <person name="Sharma V."/>
            <person name="Zur-Pinska J."/>
            <person name="Hay A.G."/>
        </authorList>
    </citation>
    <scope>NUCLEOTIDE SEQUENCE</scope>
    <source>
        <strain evidence="1">C2</strain>
    </source>
</reference>
<protein>
    <submittedName>
        <fullName evidence="1">Uncharacterized protein</fullName>
    </submittedName>
</protein>
<proteinExistence type="predicted"/>
<comment type="caution">
    <text evidence="1">The sequence shown here is derived from an EMBL/GenBank/DDBJ whole genome shotgun (WGS) entry which is preliminary data.</text>
</comment>
<gene>
    <name evidence="1" type="ORF">Q0S36_13080</name>
</gene>
<keyword evidence="2" id="KW-1185">Reference proteome</keyword>
<dbReference type="EMBL" id="JAUKNN010000031">
    <property type="protein sequence ID" value="MDN8670270.1"/>
    <property type="molecule type" value="Genomic_DNA"/>
</dbReference>
<sequence length="293" mass="32872">MEVIEIPSAEDRFVLHFETERHEVNAFALASSLVGLANAVKEANSIINPGYSIEVVVERLEDGSFRAGIRTIFKKTRSVFAHEAAKAIIYGIIGTWIYDQTLGEDKEPTIIVNDGSVEIRSGDKIIIVPREIYEAKKAVEKSERFQDSMGQVFNGALKDPDVTGLKITPPGKWPDIPSIPRDRFNGFVERYVGDDANTIYESAVLEISRAILSRGRRKWEFYWRGMKISAPVLDEAFYNDFFAHEITIAPGDMLSVVLKIYRKADPDSGILINSKYEVVEVSGHIPRGIQTSF</sequence>
<organism evidence="1 2">
    <name type="scientific">Stenotrophomonas indicatrix</name>
    <dbReference type="NCBI Taxonomy" id="2045451"/>
    <lineage>
        <taxon>Bacteria</taxon>
        <taxon>Pseudomonadati</taxon>
        <taxon>Pseudomonadota</taxon>
        <taxon>Gammaproteobacteria</taxon>
        <taxon>Lysobacterales</taxon>
        <taxon>Lysobacteraceae</taxon>
        <taxon>Stenotrophomonas</taxon>
    </lineage>
</organism>
<accession>A0ABT8QEG5</accession>
<dbReference type="Proteomes" id="UP001174315">
    <property type="component" value="Unassembled WGS sequence"/>
</dbReference>
<evidence type="ECO:0000313" key="2">
    <source>
        <dbReference type="Proteomes" id="UP001174315"/>
    </source>
</evidence>
<dbReference type="RefSeq" id="WP_223496737.1">
    <property type="nucleotide sequence ID" value="NZ_JAHXYT010000001.1"/>
</dbReference>
<name>A0ABT8QEG5_9GAMM</name>
<evidence type="ECO:0000313" key="1">
    <source>
        <dbReference type="EMBL" id="MDN8670270.1"/>
    </source>
</evidence>